<dbReference type="Proteomes" id="UP001161017">
    <property type="component" value="Unassembled WGS sequence"/>
</dbReference>
<keyword evidence="3" id="KW-1185">Reference proteome</keyword>
<dbReference type="AlphaFoldDB" id="A0AA43TZ50"/>
<evidence type="ECO:0000313" key="3">
    <source>
        <dbReference type="Proteomes" id="UP001161017"/>
    </source>
</evidence>
<dbReference type="EMBL" id="JAPUFD010000015">
    <property type="protein sequence ID" value="MDI1491580.1"/>
    <property type="molecule type" value="Genomic_DNA"/>
</dbReference>
<feature type="compositionally biased region" description="Polar residues" evidence="1">
    <location>
        <begin position="108"/>
        <end position="117"/>
    </location>
</feature>
<organism evidence="2 3">
    <name type="scientific">Ramalina farinacea</name>
    <dbReference type="NCBI Taxonomy" id="258253"/>
    <lineage>
        <taxon>Eukaryota</taxon>
        <taxon>Fungi</taxon>
        <taxon>Dikarya</taxon>
        <taxon>Ascomycota</taxon>
        <taxon>Pezizomycotina</taxon>
        <taxon>Lecanoromycetes</taxon>
        <taxon>OSLEUM clade</taxon>
        <taxon>Lecanoromycetidae</taxon>
        <taxon>Lecanorales</taxon>
        <taxon>Lecanorineae</taxon>
        <taxon>Ramalinaceae</taxon>
        <taxon>Ramalina</taxon>
    </lineage>
</organism>
<feature type="region of interest" description="Disordered" evidence="1">
    <location>
        <begin position="102"/>
        <end position="123"/>
    </location>
</feature>
<proteinExistence type="predicted"/>
<evidence type="ECO:0000313" key="2">
    <source>
        <dbReference type="EMBL" id="MDI1491580.1"/>
    </source>
</evidence>
<name>A0AA43TZ50_9LECA</name>
<protein>
    <submittedName>
        <fullName evidence="2">Uncharacterized protein</fullName>
    </submittedName>
</protein>
<sequence length="123" mass="13565">MESGLMNSGGAWVRCLRSTRDSKATSNNLGHALVSKKPQEEVAGAFIEACERIDIENGKALPGGQKFRSEGHLQRELDEKEGSHEFVVDELPDKIKELEKTLDKQTKANDSFEQSGTPPEVPQ</sequence>
<comment type="caution">
    <text evidence="2">The sequence shown here is derived from an EMBL/GenBank/DDBJ whole genome shotgun (WGS) entry which is preliminary data.</text>
</comment>
<reference evidence="2" key="1">
    <citation type="journal article" date="2023" name="Genome Biol. Evol.">
        <title>First Whole Genome Sequence and Flow Cytometry Genome Size Data for the Lichen-Forming Fungus Ramalina farinacea (Ascomycota).</title>
        <authorList>
            <person name="Llewellyn T."/>
            <person name="Mian S."/>
            <person name="Hill R."/>
            <person name="Leitch I.J."/>
            <person name="Gaya E."/>
        </authorList>
    </citation>
    <scope>NUCLEOTIDE SEQUENCE</scope>
    <source>
        <strain evidence="2">LIQ254RAFAR</strain>
    </source>
</reference>
<accession>A0AA43TZ50</accession>
<gene>
    <name evidence="2" type="ORF">OHK93_002789</name>
</gene>
<evidence type="ECO:0000256" key="1">
    <source>
        <dbReference type="SAM" id="MobiDB-lite"/>
    </source>
</evidence>